<keyword evidence="5" id="KW-0175">Coiled coil</keyword>
<proteinExistence type="predicted"/>
<evidence type="ECO:0000259" key="8">
    <source>
        <dbReference type="PROSITE" id="PS51294"/>
    </source>
</evidence>
<dbReference type="SUPFAM" id="SSF46689">
    <property type="entry name" value="Homeodomain-like"/>
    <property type="match status" value="1"/>
</dbReference>
<feature type="coiled-coil region" evidence="5">
    <location>
        <begin position="96"/>
        <end position="123"/>
    </location>
</feature>
<evidence type="ECO:0000256" key="4">
    <source>
        <dbReference type="ARBA" id="ARBA00023242"/>
    </source>
</evidence>
<accession>A0AAV9IZT8</accession>
<feature type="compositionally biased region" description="Polar residues" evidence="6">
    <location>
        <begin position="423"/>
        <end position="434"/>
    </location>
</feature>
<dbReference type="InterPro" id="IPR006447">
    <property type="entry name" value="Myb_dom_plants"/>
</dbReference>
<dbReference type="PROSITE" id="PS51294">
    <property type="entry name" value="HTH_MYB"/>
    <property type="match status" value="1"/>
</dbReference>
<feature type="compositionally biased region" description="Basic and acidic residues" evidence="6">
    <location>
        <begin position="351"/>
        <end position="371"/>
    </location>
</feature>
<name>A0AAV9IZT8_CYACA</name>
<dbReference type="InterPro" id="IPR017884">
    <property type="entry name" value="SANT_dom"/>
</dbReference>
<feature type="domain" description="HTH myb-type" evidence="8">
    <location>
        <begin position="292"/>
        <end position="339"/>
    </location>
</feature>
<evidence type="ECO:0000256" key="5">
    <source>
        <dbReference type="SAM" id="Coils"/>
    </source>
</evidence>
<sequence length="434" mass="45205">MTPAGDALPRQASAGSGLDQAAAAGAPAASTSAMSAYADYYGQQYQYQQQQQRAGLASGMRHSSSWGSLSALAPARYGATAANVPSPGAMEASNSVAVLRGELQRAHAEIQVLRARVRELEALLAGASGGYVTAGGLVHQPAPQLGAVPGSGWMASRAGTLGTRLVGAPANTLVRESGASPSPPPPPPAASAVPIAMAARSGTSSPYFMPAYGRGLTRQNSLGSIGKDSVGSSIEDAMGNLYTATSGSGSRHGSAHKANTGAGGIIKRKCSGRGIFRNVAGGSKSASQPRYWTEEEHQRYLEALELYGPKDVRAISDHVGTRNPTQVRTHSQKYFLRLSRQAQGLTSKKRSVSEGDLRDAAARESETREQPQRLSPEGLRRGSEHRSQEMSPPDGSLSDGEYTGRPARTQTARVRNGVHANSPLASTLFATTGE</sequence>
<keyword evidence="3" id="KW-0804">Transcription</keyword>
<dbReference type="InterPro" id="IPR001005">
    <property type="entry name" value="SANT/Myb"/>
</dbReference>
<organism evidence="9 10">
    <name type="scientific">Cyanidium caldarium</name>
    <name type="common">Red alga</name>
    <dbReference type="NCBI Taxonomy" id="2771"/>
    <lineage>
        <taxon>Eukaryota</taxon>
        <taxon>Rhodophyta</taxon>
        <taxon>Bangiophyceae</taxon>
        <taxon>Cyanidiales</taxon>
        <taxon>Cyanidiaceae</taxon>
        <taxon>Cyanidium</taxon>
    </lineage>
</organism>
<dbReference type="Gene3D" id="1.10.10.60">
    <property type="entry name" value="Homeodomain-like"/>
    <property type="match status" value="1"/>
</dbReference>
<dbReference type="SMART" id="SM00717">
    <property type="entry name" value="SANT"/>
    <property type="match status" value="1"/>
</dbReference>
<dbReference type="InterPro" id="IPR009057">
    <property type="entry name" value="Homeodomain-like_sf"/>
</dbReference>
<dbReference type="AlphaFoldDB" id="A0AAV9IZT8"/>
<dbReference type="GO" id="GO:0003677">
    <property type="term" value="F:DNA binding"/>
    <property type="evidence" value="ECO:0007669"/>
    <property type="project" value="UniProtKB-KW"/>
</dbReference>
<keyword evidence="10" id="KW-1185">Reference proteome</keyword>
<evidence type="ECO:0000313" key="10">
    <source>
        <dbReference type="Proteomes" id="UP001301350"/>
    </source>
</evidence>
<dbReference type="EMBL" id="JANCYW010000011">
    <property type="protein sequence ID" value="KAK4537303.1"/>
    <property type="molecule type" value="Genomic_DNA"/>
</dbReference>
<dbReference type="PROSITE" id="PS51293">
    <property type="entry name" value="SANT"/>
    <property type="match status" value="1"/>
</dbReference>
<gene>
    <name evidence="9" type="ORF">CDCA_CDCA11G3328</name>
</gene>
<dbReference type="Pfam" id="PF00249">
    <property type="entry name" value="Myb_DNA-binding"/>
    <property type="match status" value="1"/>
</dbReference>
<dbReference type="NCBIfam" id="TIGR01557">
    <property type="entry name" value="myb_SHAQKYF"/>
    <property type="match status" value="1"/>
</dbReference>
<keyword evidence="4" id="KW-0539">Nucleus</keyword>
<keyword evidence="2" id="KW-0238">DNA-binding</keyword>
<evidence type="ECO:0000256" key="3">
    <source>
        <dbReference type="ARBA" id="ARBA00023163"/>
    </source>
</evidence>
<dbReference type="CDD" id="cd00167">
    <property type="entry name" value="SANT"/>
    <property type="match status" value="1"/>
</dbReference>
<evidence type="ECO:0000256" key="1">
    <source>
        <dbReference type="ARBA" id="ARBA00023015"/>
    </source>
</evidence>
<feature type="compositionally biased region" description="Basic and acidic residues" evidence="6">
    <location>
        <begin position="378"/>
        <end position="388"/>
    </location>
</feature>
<evidence type="ECO:0000256" key="6">
    <source>
        <dbReference type="SAM" id="MobiDB-lite"/>
    </source>
</evidence>
<evidence type="ECO:0000256" key="2">
    <source>
        <dbReference type="ARBA" id="ARBA00023125"/>
    </source>
</evidence>
<dbReference type="PANTHER" id="PTHR12802">
    <property type="entry name" value="SWI/SNF COMPLEX-RELATED"/>
    <property type="match status" value="1"/>
</dbReference>
<comment type="caution">
    <text evidence="9">The sequence shown here is derived from an EMBL/GenBank/DDBJ whole genome shotgun (WGS) entry which is preliminary data.</text>
</comment>
<reference evidence="9 10" key="1">
    <citation type="submission" date="2022-07" db="EMBL/GenBank/DDBJ databases">
        <title>Genome-wide signatures of adaptation to extreme environments.</title>
        <authorList>
            <person name="Cho C.H."/>
            <person name="Yoon H.S."/>
        </authorList>
    </citation>
    <scope>NUCLEOTIDE SEQUENCE [LARGE SCALE GENOMIC DNA]</scope>
    <source>
        <strain evidence="9 10">DBV 063 E5</strain>
    </source>
</reference>
<feature type="domain" description="SANT" evidence="7">
    <location>
        <begin position="292"/>
        <end position="339"/>
    </location>
</feature>
<evidence type="ECO:0000259" key="7">
    <source>
        <dbReference type="PROSITE" id="PS51293"/>
    </source>
</evidence>
<evidence type="ECO:0000313" key="9">
    <source>
        <dbReference type="EMBL" id="KAK4537303.1"/>
    </source>
</evidence>
<dbReference type="Proteomes" id="UP001301350">
    <property type="component" value="Unassembled WGS sequence"/>
</dbReference>
<dbReference type="InterPro" id="IPR017930">
    <property type="entry name" value="Myb_dom"/>
</dbReference>
<feature type="region of interest" description="Disordered" evidence="6">
    <location>
        <begin position="340"/>
        <end position="434"/>
    </location>
</feature>
<keyword evidence="1" id="KW-0805">Transcription regulation</keyword>
<protein>
    <submittedName>
        <fullName evidence="9">Uncharacterized protein</fullName>
    </submittedName>
</protein>